<dbReference type="EMBL" id="HACG01052882">
    <property type="protein sequence ID" value="CEK99753.1"/>
    <property type="molecule type" value="Transcribed_RNA"/>
</dbReference>
<feature type="non-terminal residue" evidence="2">
    <location>
        <position position="1"/>
    </location>
</feature>
<reference evidence="2" key="1">
    <citation type="submission" date="2014-12" db="EMBL/GenBank/DDBJ databases">
        <title>Insight into the proteome of Arion vulgaris.</title>
        <authorList>
            <person name="Aradska J."/>
            <person name="Bulat T."/>
            <person name="Smidak R."/>
            <person name="Sarate P."/>
            <person name="Gangsoo J."/>
            <person name="Sialana F."/>
            <person name="Bilban M."/>
            <person name="Lubec G."/>
        </authorList>
    </citation>
    <scope>NUCLEOTIDE SEQUENCE</scope>
    <source>
        <tissue evidence="2">Skin</tissue>
    </source>
</reference>
<dbReference type="AlphaFoldDB" id="A0A0B7C3F9"/>
<evidence type="ECO:0000313" key="2">
    <source>
        <dbReference type="EMBL" id="CEK99753.1"/>
    </source>
</evidence>
<feature type="compositionally biased region" description="Polar residues" evidence="1">
    <location>
        <begin position="1"/>
        <end position="12"/>
    </location>
</feature>
<feature type="region of interest" description="Disordered" evidence="1">
    <location>
        <begin position="1"/>
        <end position="22"/>
    </location>
</feature>
<proteinExistence type="predicted"/>
<evidence type="ECO:0000256" key="1">
    <source>
        <dbReference type="SAM" id="MobiDB-lite"/>
    </source>
</evidence>
<name>A0A0B7C3F9_9EUPU</name>
<sequence>GTLGQVIQQRTTSLDEEDSDVDITTTEEQDMSVLQQLLMNAVNTEQPDNSPMFCNQFDIKPRHSIKSDTDHKTHIASALFCSDITNKKSSNRRNSSQKQAASWMKSSH</sequence>
<accession>A0A0B7C3F9</accession>
<organism evidence="2">
    <name type="scientific">Arion vulgaris</name>
    <dbReference type="NCBI Taxonomy" id="1028688"/>
    <lineage>
        <taxon>Eukaryota</taxon>
        <taxon>Metazoa</taxon>
        <taxon>Spiralia</taxon>
        <taxon>Lophotrochozoa</taxon>
        <taxon>Mollusca</taxon>
        <taxon>Gastropoda</taxon>
        <taxon>Heterobranchia</taxon>
        <taxon>Euthyneura</taxon>
        <taxon>Panpulmonata</taxon>
        <taxon>Eupulmonata</taxon>
        <taxon>Stylommatophora</taxon>
        <taxon>Helicina</taxon>
        <taxon>Arionoidea</taxon>
        <taxon>Arionidae</taxon>
        <taxon>Arion</taxon>
    </lineage>
</organism>
<gene>
    <name evidence="2" type="primary">ORF222050</name>
</gene>
<feature type="non-terminal residue" evidence="2">
    <location>
        <position position="108"/>
    </location>
</feature>
<feature type="region of interest" description="Disordered" evidence="1">
    <location>
        <begin position="86"/>
        <end position="108"/>
    </location>
</feature>
<protein>
    <submittedName>
        <fullName evidence="2">Uncharacterized protein</fullName>
    </submittedName>
</protein>